<feature type="transmembrane region" description="Helical" evidence="2">
    <location>
        <begin position="372"/>
        <end position="390"/>
    </location>
</feature>
<feature type="transmembrane region" description="Helical" evidence="2">
    <location>
        <begin position="264"/>
        <end position="285"/>
    </location>
</feature>
<feature type="signal peptide" evidence="3">
    <location>
        <begin position="1"/>
        <end position="25"/>
    </location>
</feature>
<evidence type="ECO:0000313" key="6">
    <source>
        <dbReference type="Proteomes" id="UP000835052"/>
    </source>
</evidence>
<accession>A0A8S1GQH7</accession>
<keyword evidence="2" id="KW-1133">Transmembrane helix</keyword>
<evidence type="ECO:0000259" key="4">
    <source>
        <dbReference type="PROSITE" id="PS50850"/>
    </source>
</evidence>
<dbReference type="AlphaFoldDB" id="A0A8S1GQH7"/>
<keyword evidence="6" id="KW-1185">Reference proteome</keyword>
<feature type="transmembrane region" description="Helical" evidence="2">
    <location>
        <begin position="172"/>
        <end position="192"/>
    </location>
</feature>
<dbReference type="Gene3D" id="1.20.1250.20">
    <property type="entry name" value="MFS general substrate transporter like domains"/>
    <property type="match status" value="2"/>
</dbReference>
<evidence type="ECO:0000256" key="3">
    <source>
        <dbReference type="SAM" id="SignalP"/>
    </source>
</evidence>
<dbReference type="InterPro" id="IPR036259">
    <property type="entry name" value="MFS_trans_sf"/>
</dbReference>
<feature type="domain" description="Major facilitator superfamily (MFS) profile" evidence="4">
    <location>
        <begin position="14"/>
        <end position="424"/>
    </location>
</feature>
<dbReference type="PANTHER" id="PTHR45757">
    <property type="entry name" value="PROTEIN CBG23364-RELATED"/>
    <property type="match status" value="1"/>
</dbReference>
<evidence type="ECO:0000313" key="5">
    <source>
        <dbReference type="EMBL" id="CAD6184873.1"/>
    </source>
</evidence>
<proteinExistence type="predicted"/>
<feature type="transmembrane region" description="Helical" evidence="2">
    <location>
        <begin position="305"/>
        <end position="325"/>
    </location>
</feature>
<dbReference type="Proteomes" id="UP000835052">
    <property type="component" value="Unassembled WGS sequence"/>
</dbReference>
<evidence type="ECO:0000256" key="2">
    <source>
        <dbReference type="SAM" id="Phobius"/>
    </source>
</evidence>
<feature type="transmembrane region" description="Helical" evidence="2">
    <location>
        <begin position="402"/>
        <end position="422"/>
    </location>
</feature>
<keyword evidence="2" id="KW-0472">Membrane</keyword>
<sequence length="436" mass="48650">MLTNFHGLRFLILLIATLCLTSVLSNMNTYNFTKICIDTRSSHGNFTKSQKSWLQSSVAIGSLAASIPYTFAFQKFSHKYSFLSAGAISCVSTALVPWMDSLGYGWFFTARIFQGVAFSATFPLIGSITARWASLREHGVFIAFLTGNTQLSNIFTMPVSGWLCTSSWGWPAVYYVHSVLGLLVFFFFALIYTDDPEHHFLVTKKEIAIIEADKEETVEVSLDVPYRSIFGSLTLWAVWIAAFGDLIAVQLVSMFNPQYMKDYLHYDVLSTGFLAALPIIVQFAVKLTAGVTSDVIKCVSETAKVRIYNSIALAASALFFIALAFIPQRQHLLAIIFLVIAESLLGFNTAGFNKCATLHSRQYGHFVMTQIMNIWAVTILVEPFIVNNIVKENTYEDWRNCFLVHAALLLVVNVVFCVFADATPASWTAVRETTRC</sequence>
<dbReference type="PANTHER" id="PTHR45757:SF3">
    <property type="entry name" value="MFS DOMAIN-CONTAINING PROTEIN"/>
    <property type="match status" value="1"/>
</dbReference>
<gene>
    <name evidence="5" type="ORF">CAUJ_LOCUS792</name>
</gene>
<reference evidence="5" key="1">
    <citation type="submission" date="2020-10" db="EMBL/GenBank/DDBJ databases">
        <authorList>
            <person name="Kikuchi T."/>
        </authorList>
    </citation>
    <scope>NUCLEOTIDE SEQUENCE</scope>
    <source>
        <strain evidence="5">NKZ352</strain>
    </source>
</reference>
<feature type="transmembrane region" description="Helical" evidence="2">
    <location>
        <begin position="80"/>
        <end position="98"/>
    </location>
</feature>
<dbReference type="Pfam" id="PF07690">
    <property type="entry name" value="MFS_1"/>
    <property type="match status" value="1"/>
</dbReference>
<feature type="transmembrane region" description="Helical" evidence="2">
    <location>
        <begin position="229"/>
        <end position="252"/>
    </location>
</feature>
<feature type="transmembrane region" description="Helical" evidence="2">
    <location>
        <begin position="104"/>
        <end position="126"/>
    </location>
</feature>
<comment type="caution">
    <text evidence="5">The sequence shown here is derived from an EMBL/GenBank/DDBJ whole genome shotgun (WGS) entry which is preliminary data.</text>
</comment>
<dbReference type="OrthoDB" id="2985014at2759"/>
<comment type="subcellular location">
    <subcellularLocation>
        <location evidence="1">Membrane</location>
        <topology evidence="1">Multi-pass membrane protein</topology>
    </subcellularLocation>
</comment>
<keyword evidence="3" id="KW-0732">Signal</keyword>
<name>A0A8S1GQH7_9PELO</name>
<keyword evidence="2" id="KW-0812">Transmembrane</keyword>
<dbReference type="InterPro" id="IPR011701">
    <property type="entry name" value="MFS"/>
</dbReference>
<organism evidence="5 6">
    <name type="scientific">Caenorhabditis auriculariae</name>
    <dbReference type="NCBI Taxonomy" id="2777116"/>
    <lineage>
        <taxon>Eukaryota</taxon>
        <taxon>Metazoa</taxon>
        <taxon>Ecdysozoa</taxon>
        <taxon>Nematoda</taxon>
        <taxon>Chromadorea</taxon>
        <taxon>Rhabditida</taxon>
        <taxon>Rhabditina</taxon>
        <taxon>Rhabditomorpha</taxon>
        <taxon>Rhabditoidea</taxon>
        <taxon>Rhabditidae</taxon>
        <taxon>Peloderinae</taxon>
        <taxon>Caenorhabditis</taxon>
    </lineage>
</organism>
<feature type="transmembrane region" description="Helical" evidence="2">
    <location>
        <begin position="53"/>
        <end position="73"/>
    </location>
</feature>
<dbReference type="PROSITE" id="PS50850">
    <property type="entry name" value="MFS"/>
    <property type="match status" value="1"/>
</dbReference>
<dbReference type="GO" id="GO:0016020">
    <property type="term" value="C:membrane"/>
    <property type="evidence" value="ECO:0007669"/>
    <property type="project" value="UniProtKB-SubCell"/>
</dbReference>
<feature type="transmembrane region" description="Helical" evidence="2">
    <location>
        <begin position="332"/>
        <end position="352"/>
    </location>
</feature>
<feature type="chain" id="PRO_5035752681" description="Major facilitator superfamily (MFS) profile domain-containing protein" evidence="3">
    <location>
        <begin position="26"/>
        <end position="436"/>
    </location>
</feature>
<evidence type="ECO:0000256" key="1">
    <source>
        <dbReference type="ARBA" id="ARBA00004141"/>
    </source>
</evidence>
<protein>
    <recommendedName>
        <fullName evidence="4">Major facilitator superfamily (MFS) profile domain-containing protein</fullName>
    </recommendedName>
</protein>
<dbReference type="GO" id="GO:0022857">
    <property type="term" value="F:transmembrane transporter activity"/>
    <property type="evidence" value="ECO:0007669"/>
    <property type="project" value="InterPro"/>
</dbReference>
<dbReference type="SUPFAM" id="SSF103473">
    <property type="entry name" value="MFS general substrate transporter"/>
    <property type="match status" value="1"/>
</dbReference>
<dbReference type="EMBL" id="CAJGYM010000001">
    <property type="protein sequence ID" value="CAD6184873.1"/>
    <property type="molecule type" value="Genomic_DNA"/>
</dbReference>
<dbReference type="InterPro" id="IPR020846">
    <property type="entry name" value="MFS_dom"/>
</dbReference>